<dbReference type="PANTHER" id="PTHR23077">
    <property type="entry name" value="AAA-FAMILY ATPASE"/>
    <property type="match status" value="1"/>
</dbReference>
<evidence type="ECO:0000259" key="1">
    <source>
        <dbReference type="SMART" id="SM00382"/>
    </source>
</evidence>
<dbReference type="SMART" id="SM00382">
    <property type="entry name" value="AAA"/>
    <property type="match status" value="2"/>
</dbReference>
<dbReference type="CDD" id="cd19481">
    <property type="entry name" value="RecA-like_protease"/>
    <property type="match status" value="1"/>
</dbReference>
<dbReference type="EMBL" id="NIOF01000011">
    <property type="protein sequence ID" value="OWQ86347.1"/>
    <property type="molecule type" value="Genomic_DNA"/>
</dbReference>
<dbReference type="InterPro" id="IPR027417">
    <property type="entry name" value="P-loop_NTPase"/>
</dbReference>
<feature type="domain" description="AAA+ ATPase" evidence="1">
    <location>
        <begin position="570"/>
        <end position="699"/>
    </location>
</feature>
<name>A0A246J166_9BURK</name>
<dbReference type="AlphaFoldDB" id="A0A246J166"/>
<dbReference type="InterPro" id="IPR050168">
    <property type="entry name" value="AAA_ATPase_domain"/>
</dbReference>
<comment type="caution">
    <text evidence="2">The sequence shown here is derived from an EMBL/GenBank/DDBJ whole genome shotgun (WGS) entry which is preliminary data.</text>
</comment>
<dbReference type="PANTHER" id="PTHR23077:SF117">
    <property type="entry name" value="AAA+ ATPASE DOMAIN-CONTAINING PROTEIN"/>
    <property type="match status" value="1"/>
</dbReference>
<dbReference type="GO" id="GO:0016887">
    <property type="term" value="F:ATP hydrolysis activity"/>
    <property type="evidence" value="ECO:0007669"/>
    <property type="project" value="InterPro"/>
</dbReference>
<dbReference type="OrthoDB" id="9802352at2"/>
<dbReference type="Proteomes" id="UP000197468">
    <property type="component" value="Unassembled WGS sequence"/>
</dbReference>
<organism evidence="2 3">
    <name type="scientific">Roseateles aquatilis</name>
    <dbReference type="NCBI Taxonomy" id="431061"/>
    <lineage>
        <taxon>Bacteria</taxon>
        <taxon>Pseudomonadati</taxon>
        <taxon>Pseudomonadota</taxon>
        <taxon>Betaproteobacteria</taxon>
        <taxon>Burkholderiales</taxon>
        <taxon>Sphaerotilaceae</taxon>
        <taxon>Roseateles</taxon>
    </lineage>
</organism>
<dbReference type="InterPro" id="IPR003593">
    <property type="entry name" value="AAA+_ATPase"/>
</dbReference>
<protein>
    <submittedName>
        <fullName evidence="2">ATPase</fullName>
    </submittedName>
</protein>
<gene>
    <name evidence="2" type="ORF">CDN99_21195</name>
</gene>
<reference evidence="2 3" key="1">
    <citation type="journal article" date="2008" name="Int. J. Syst. Evol. Microbiol.">
        <title>Description of Roseateles aquatilis sp. nov. and Roseateles terrae sp. nov., in the class Betaproteobacteria, and emended description of the genus Roseateles.</title>
        <authorList>
            <person name="Gomila M."/>
            <person name="Bowien B."/>
            <person name="Falsen E."/>
            <person name="Moore E.R."/>
            <person name="Lalucat J."/>
        </authorList>
    </citation>
    <scope>NUCLEOTIDE SEQUENCE [LARGE SCALE GENOMIC DNA]</scope>
    <source>
        <strain evidence="2 3">CCUG 48205</strain>
    </source>
</reference>
<dbReference type="Gene3D" id="3.40.50.300">
    <property type="entry name" value="P-loop containing nucleotide triphosphate hydrolases"/>
    <property type="match status" value="2"/>
</dbReference>
<dbReference type="SUPFAM" id="SSF52540">
    <property type="entry name" value="P-loop containing nucleoside triphosphate hydrolases"/>
    <property type="match status" value="2"/>
</dbReference>
<keyword evidence="3" id="KW-1185">Reference proteome</keyword>
<evidence type="ECO:0000313" key="3">
    <source>
        <dbReference type="Proteomes" id="UP000197468"/>
    </source>
</evidence>
<dbReference type="RefSeq" id="WP_088386894.1">
    <property type="nucleotide sequence ID" value="NZ_NIOF01000011.1"/>
</dbReference>
<accession>A0A246J166</accession>
<sequence>MGKRAQPPLVSPGLSDSPVLDRMCSHFVLTLTVRHANRFNPRRDLSGLLALTARHLVWPPAVLTRVRAYLARRCEGHSLWAGHERLGDAAFLARHGLWRGPFAEGTLFFYLDEYIKDAPKDLLALLSCTCEALDGQLRSQSTLVEQNIDVLGRLLQLNAAERALLLYGTLARYQRELRGALVEFKVNTAQEAFAAIAEVAGVDAHEVADALRAGSRLERVGMIENLIAEHNITDLSDLMKVSEQLPPVLMRAYEGPQDLMAVFTRPVTPSPLQRGDFDFIADELAIVATLLRNAVAQGQAGVNVLVYGPPGTGKTELAKVAAREAGLTLYEVEYADRDGNALTGRDRYRSLQISQVFLKASRDVALLFDEVEDVFPHLGGDAAHLMARLDAALDLPTPMAVNGKAWVNQILESNPVPVLWVTNRIEHIDPAFRRRFQYHLELRSPPPGARLGLVRKALAELPVPAGFAERLAERRGLTPAQVRTAVRFARLAGAAVPANASASDDAALIAQAAANEELVCRQLAHADKALGQGETPHAERPAAPRYALDLIHCESRFALPRLIEALRRRGMGTLCFHGPPGSGKTALAEHIAAQLQRPLMVRLASDLMSKYVGETEQNMARMFESAASENAVLLLDEADSFLRSRRMAERHYEVSEVNEMLACMERFAGLFICTTNAFDDLDEAALRRFSFKIRFKPLRPDQRLLMFERELGAPPHAPQSERLLALDALTLGDFAAVRQQAEILGETLSPDEFLTLLEAEHRVKPEVRQRRPMGFRSGQT</sequence>
<dbReference type="InterPro" id="IPR003959">
    <property type="entry name" value="ATPase_AAA_core"/>
</dbReference>
<feature type="domain" description="AAA+ ATPase" evidence="1">
    <location>
        <begin position="300"/>
        <end position="446"/>
    </location>
</feature>
<evidence type="ECO:0000313" key="2">
    <source>
        <dbReference type="EMBL" id="OWQ86347.1"/>
    </source>
</evidence>
<proteinExistence type="predicted"/>
<dbReference type="Pfam" id="PF00004">
    <property type="entry name" value="AAA"/>
    <property type="match status" value="2"/>
</dbReference>
<dbReference type="GO" id="GO:0005524">
    <property type="term" value="F:ATP binding"/>
    <property type="evidence" value="ECO:0007669"/>
    <property type="project" value="InterPro"/>
</dbReference>